<comment type="function">
    <text evidence="1">Is involved in generating a small heat-stable compound (Nod), an acylated oligomer of N-acetylglucosamine, that stimulates mitosis in various plant protoplasts.</text>
</comment>
<protein>
    <recommendedName>
        <fullName evidence="3">Chitooligosaccharide deacetylase</fullName>
    </recommendedName>
    <alternativeName>
        <fullName evidence="4">Nodulation protein B</fullName>
    </alternativeName>
</protein>
<dbReference type="InterPro" id="IPR011330">
    <property type="entry name" value="Glyco_hydro/deAcase_b/a-brl"/>
</dbReference>
<dbReference type="PANTHER" id="PTHR47561">
    <property type="entry name" value="POLYSACCHARIDE DEACETYLASE FAMILY PROTEIN (AFU_ORTHOLOGUE AFUA_6G05030)"/>
    <property type="match status" value="1"/>
</dbReference>
<reference evidence="6 7" key="1">
    <citation type="submission" date="2019-04" db="EMBL/GenBank/DDBJ databases">
        <title>Phreatobacter aquaticus sp. nov.</title>
        <authorList>
            <person name="Choi A."/>
            <person name="Baek K."/>
        </authorList>
    </citation>
    <scope>NUCLEOTIDE SEQUENCE [LARGE SCALE GENOMIC DNA]</scope>
    <source>
        <strain evidence="6 7">NMCR1094</strain>
    </source>
</reference>
<dbReference type="EMBL" id="CP039865">
    <property type="protein sequence ID" value="QCK86180.1"/>
    <property type="molecule type" value="Genomic_DNA"/>
</dbReference>
<dbReference type="GO" id="GO:0005975">
    <property type="term" value="P:carbohydrate metabolic process"/>
    <property type="evidence" value="ECO:0007669"/>
    <property type="project" value="InterPro"/>
</dbReference>
<organism evidence="6 7">
    <name type="scientific">Phreatobacter aquaticus</name>
    <dbReference type="NCBI Taxonomy" id="2570229"/>
    <lineage>
        <taxon>Bacteria</taxon>
        <taxon>Pseudomonadati</taxon>
        <taxon>Pseudomonadota</taxon>
        <taxon>Alphaproteobacteria</taxon>
        <taxon>Hyphomicrobiales</taxon>
        <taxon>Phreatobacteraceae</taxon>
        <taxon>Phreatobacter</taxon>
    </lineage>
</organism>
<dbReference type="PROSITE" id="PS51677">
    <property type="entry name" value="NODB"/>
    <property type="match status" value="1"/>
</dbReference>
<dbReference type="GO" id="GO:0016810">
    <property type="term" value="F:hydrolase activity, acting on carbon-nitrogen (but not peptide) bonds"/>
    <property type="evidence" value="ECO:0007669"/>
    <property type="project" value="InterPro"/>
</dbReference>
<evidence type="ECO:0000256" key="1">
    <source>
        <dbReference type="ARBA" id="ARBA00003236"/>
    </source>
</evidence>
<evidence type="ECO:0000256" key="3">
    <source>
        <dbReference type="ARBA" id="ARBA00020071"/>
    </source>
</evidence>
<dbReference type="SUPFAM" id="SSF88713">
    <property type="entry name" value="Glycoside hydrolase/deacetylase"/>
    <property type="match status" value="1"/>
</dbReference>
<proteinExistence type="inferred from homology"/>
<evidence type="ECO:0000313" key="6">
    <source>
        <dbReference type="EMBL" id="QCK86180.1"/>
    </source>
</evidence>
<accession>A0A4D7QDV0</accession>
<evidence type="ECO:0000256" key="2">
    <source>
        <dbReference type="ARBA" id="ARBA00010973"/>
    </source>
</evidence>
<evidence type="ECO:0000313" key="7">
    <source>
        <dbReference type="Proteomes" id="UP000298588"/>
    </source>
</evidence>
<dbReference type="Pfam" id="PF01522">
    <property type="entry name" value="Polysacc_deac_1"/>
    <property type="match status" value="1"/>
</dbReference>
<gene>
    <name evidence="6" type="ORF">E8L99_10660</name>
</gene>
<evidence type="ECO:0000259" key="5">
    <source>
        <dbReference type="PROSITE" id="PS51677"/>
    </source>
</evidence>
<sequence>MSSSSPKPPRVAITIDMEPDCPPFLWTWRGITEGSPKLLDLFERQGIKTTFFTTGDTARLHPEAVRDLVARGHELGCHGISHQRFDWMSRESATAEISGSAARLREFADVTSFRAPYLRFPGPYLDLLEDEGFDLDSSQARYKKDVPGAENGRDILRIPASITSSALRIPKLVREYFLGRLADPVVLFVHPWEFVDLTQETLRYDCRFRTGQPALDALDSVISFFKARGARFMTMRDLGHEMRAASAAPALLAAS</sequence>
<name>A0A4D7QDV0_9HYPH</name>
<dbReference type="Proteomes" id="UP000298588">
    <property type="component" value="Chromosome"/>
</dbReference>
<dbReference type="Gene3D" id="3.20.20.370">
    <property type="entry name" value="Glycoside hydrolase/deacetylase"/>
    <property type="match status" value="1"/>
</dbReference>
<dbReference type="KEGG" id="paqt:E8L99_10660"/>
<dbReference type="AlphaFoldDB" id="A0A4D7QDV0"/>
<evidence type="ECO:0000256" key="4">
    <source>
        <dbReference type="ARBA" id="ARBA00032976"/>
    </source>
</evidence>
<dbReference type="InterPro" id="IPR002509">
    <property type="entry name" value="NODB_dom"/>
</dbReference>
<feature type="domain" description="NodB homology" evidence="5">
    <location>
        <begin position="9"/>
        <end position="255"/>
    </location>
</feature>
<keyword evidence="7" id="KW-1185">Reference proteome</keyword>
<dbReference type="PANTHER" id="PTHR47561:SF1">
    <property type="entry name" value="POLYSACCHARIDE DEACETYLASE FAMILY PROTEIN (AFU_ORTHOLOGUE AFUA_6G05030)"/>
    <property type="match status" value="1"/>
</dbReference>
<dbReference type="RefSeq" id="WP_137099512.1">
    <property type="nucleotide sequence ID" value="NZ_CP039865.1"/>
</dbReference>
<comment type="similarity">
    <text evidence="2">Belongs to the polysaccharide deacetylase family.</text>
</comment>
<dbReference type="OrthoDB" id="9784220at2"/>